<keyword evidence="4 8" id="KW-0808">Transferase</keyword>
<dbReference type="InterPro" id="IPR002941">
    <property type="entry name" value="DNA_methylase_N4/N6"/>
</dbReference>
<evidence type="ECO:0000256" key="4">
    <source>
        <dbReference type="ARBA" id="ARBA00022679"/>
    </source>
</evidence>
<dbReference type="Proteomes" id="UP001597051">
    <property type="component" value="Unassembled WGS sequence"/>
</dbReference>
<sequence>MATKDYSLLSREDLVSLLLKYDEKKKYGIVWDEERVPEKVVTDCQTHLPVLTEVKDKEIIINPSDLTHLLIEGDNFHTLSVLNYTHQGKIDLIYIDPPYNTGNKDFIYNDKYVDALDTYSHSKWLNFMDKRLNLASNLLSEDGFMVVSIDDNEIAHLKILLDKYFNHNTKIIAVKMSEASGLKMGAVKRTGGIPKYKEYVVYAKPNGINNLYFDPIKKEDWDNEYNLYLENFTEDDKSIIEEISLKENLTIEELNTLDTETLNKVQIRGVNSKITELGITDKKEILKWKYENSWRICRSTASSSVKRLADEKRNIVNQNVFSVLSKRDKIVYLVKGDYEIENEKPRVQLIFASDNLAVHPGDFWTDIKTTGLDAEGGIKFKNGKKPLELIRRIIKSQKNKNAIVLDFFAGSGTTAEAVLKLNAEDKGNRQFILCTYNEENSTGIKIADEFCYPRIKNTISSLSPKFPNVGSLKYFKTSFVENSYNRDQVRIDVTRRCTEMLCVKEGIYNLKKETTDWKIFEQNSKYLGVYYDFAGLTLEEMKDEMNKLKGEKILYCFTIEREINTRNFKGWKNTRFEAIPQKILDVYKSIFNKD</sequence>
<dbReference type="EC" id="2.1.1.72" evidence="2"/>
<feature type="domain" description="DNA methylase N-4/N-6" evidence="7">
    <location>
        <begin position="90"/>
        <end position="439"/>
    </location>
</feature>
<comment type="similarity">
    <text evidence="1">Belongs to the N(4)/N(6)-methyltransferase family.</text>
</comment>
<comment type="catalytic activity">
    <reaction evidence="6">
        <text>a 2'-deoxyadenosine in DNA + S-adenosyl-L-methionine = an N(6)-methyl-2'-deoxyadenosine in DNA + S-adenosyl-L-homocysteine + H(+)</text>
        <dbReference type="Rhea" id="RHEA:15197"/>
        <dbReference type="Rhea" id="RHEA-COMP:12418"/>
        <dbReference type="Rhea" id="RHEA-COMP:12419"/>
        <dbReference type="ChEBI" id="CHEBI:15378"/>
        <dbReference type="ChEBI" id="CHEBI:57856"/>
        <dbReference type="ChEBI" id="CHEBI:59789"/>
        <dbReference type="ChEBI" id="CHEBI:90615"/>
        <dbReference type="ChEBI" id="CHEBI:90616"/>
        <dbReference type="EC" id="2.1.1.72"/>
    </reaction>
</comment>
<evidence type="ECO:0000256" key="3">
    <source>
        <dbReference type="ARBA" id="ARBA00022603"/>
    </source>
</evidence>
<dbReference type="RefSeq" id="WP_379758670.1">
    <property type="nucleotide sequence ID" value="NZ_JBHSYB010000065.1"/>
</dbReference>
<evidence type="ECO:0000256" key="5">
    <source>
        <dbReference type="ARBA" id="ARBA00022691"/>
    </source>
</evidence>
<accession>A0ABW3J410</accession>
<keyword evidence="3 8" id="KW-0489">Methyltransferase</keyword>
<dbReference type="InterPro" id="IPR029063">
    <property type="entry name" value="SAM-dependent_MTases_sf"/>
</dbReference>
<comment type="caution">
    <text evidence="8">The sequence shown here is derived from an EMBL/GenBank/DDBJ whole genome shotgun (WGS) entry which is preliminary data.</text>
</comment>
<evidence type="ECO:0000256" key="2">
    <source>
        <dbReference type="ARBA" id="ARBA00011900"/>
    </source>
</evidence>
<dbReference type="SUPFAM" id="SSF53335">
    <property type="entry name" value="S-adenosyl-L-methionine-dependent methyltransferases"/>
    <property type="match status" value="1"/>
</dbReference>
<organism evidence="8 9">
    <name type="scientific">Flavobacterium myungsuense</name>
    <dbReference type="NCBI Taxonomy" id="651823"/>
    <lineage>
        <taxon>Bacteria</taxon>
        <taxon>Pseudomonadati</taxon>
        <taxon>Bacteroidota</taxon>
        <taxon>Flavobacteriia</taxon>
        <taxon>Flavobacteriales</taxon>
        <taxon>Flavobacteriaceae</taxon>
        <taxon>Flavobacterium</taxon>
    </lineage>
</organism>
<reference evidence="9" key="1">
    <citation type="journal article" date="2019" name="Int. J. Syst. Evol. Microbiol.">
        <title>The Global Catalogue of Microorganisms (GCM) 10K type strain sequencing project: providing services to taxonomists for standard genome sequencing and annotation.</title>
        <authorList>
            <consortium name="The Broad Institute Genomics Platform"/>
            <consortium name="The Broad Institute Genome Sequencing Center for Infectious Disease"/>
            <person name="Wu L."/>
            <person name="Ma J."/>
        </authorList>
    </citation>
    <scope>NUCLEOTIDE SEQUENCE [LARGE SCALE GENOMIC DNA]</scope>
    <source>
        <strain evidence="9">CECT 7649</strain>
    </source>
</reference>
<dbReference type="GO" id="GO:0032259">
    <property type="term" value="P:methylation"/>
    <property type="evidence" value="ECO:0007669"/>
    <property type="project" value="UniProtKB-KW"/>
</dbReference>
<dbReference type="PRINTS" id="PR00506">
    <property type="entry name" value="D21N6MTFRASE"/>
</dbReference>
<dbReference type="InterPro" id="IPR002052">
    <property type="entry name" value="DNA_methylase_N6_adenine_CS"/>
</dbReference>
<gene>
    <name evidence="8" type="ORF">ACFQ0S_11830</name>
</gene>
<evidence type="ECO:0000313" key="8">
    <source>
        <dbReference type="EMBL" id="MFD0985162.1"/>
    </source>
</evidence>
<dbReference type="InterPro" id="IPR002295">
    <property type="entry name" value="N4/N6-MTase_EcoPI_Mod-like"/>
</dbReference>
<dbReference type="Pfam" id="PF01555">
    <property type="entry name" value="N6_N4_Mtase"/>
    <property type="match status" value="1"/>
</dbReference>
<evidence type="ECO:0000259" key="7">
    <source>
        <dbReference type="Pfam" id="PF01555"/>
    </source>
</evidence>
<protein>
    <recommendedName>
        <fullName evidence="2">site-specific DNA-methyltransferase (adenine-specific)</fullName>
        <ecNumber evidence="2">2.1.1.72</ecNumber>
    </recommendedName>
</protein>
<name>A0ABW3J410_9FLAO</name>
<keyword evidence="5" id="KW-0949">S-adenosyl-L-methionine</keyword>
<dbReference type="GO" id="GO:0008168">
    <property type="term" value="F:methyltransferase activity"/>
    <property type="evidence" value="ECO:0007669"/>
    <property type="project" value="UniProtKB-KW"/>
</dbReference>
<evidence type="ECO:0000256" key="6">
    <source>
        <dbReference type="ARBA" id="ARBA00047942"/>
    </source>
</evidence>
<evidence type="ECO:0000256" key="1">
    <source>
        <dbReference type="ARBA" id="ARBA00006594"/>
    </source>
</evidence>
<dbReference type="PROSITE" id="PS00092">
    <property type="entry name" value="N6_MTASE"/>
    <property type="match status" value="1"/>
</dbReference>
<dbReference type="EMBL" id="JBHTIZ010000044">
    <property type="protein sequence ID" value="MFD0985162.1"/>
    <property type="molecule type" value="Genomic_DNA"/>
</dbReference>
<keyword evidence="9" id="KW-1185">Reference proteome</keyword>
<evidence type="ECO:0000313" key="9">
    <source>
        <dbReference type="Proteomes" id="UP001597051"/>
    </source>
</evidence>
<dbReference type="Gene3D" id="3.40.50.150">
    <property type="entry name" value="Vaccinia Virus protein VP39"/>
    <property type="match status" value="1"/>
</dbReference>
<proteinExistence type="inferred from homology"/>